<dbReference type="Pfam" id="PF03492">
    <property type="entry name" value="Methyltransf_7"/>
    <property type="match status" value="1"/>
</dbReference>
<protein>
    <submittedName>
        <fullName evidence="1">Uncharacterized protein</fullName>
    </submittedName>
</protein>
<accession>A0A8J5WMZ8</accession>
<dbReference type="Proteomes" id="UP000729402">
    <property type="component" value="Unassembled WGS sequence"/>
</dbReference>
<organism evidence="1 2">
    <name type="scientific">Zizania palustris</name>
    <name type="common">Northern wild rice</name>
    <dbReference type="NCBI Taxonomy" id="103762"/>
    <lineage>
        <taxon>Eukaryota</taxon>
        <taxon>Viridiplantae</taxon>
        <taxon>Streptophyta</taxon>
        <taxon>Embryophyta</taxon>
        <taxon>Tracheophyta</taxon>
        <taxon>Spermatophyta</taxon>
        <taxon>Magnoliopsida</taxon>
        <taxon>Liliopsida</taxon>
        <taxon>Poales</taxon>
        <taxon>Poaceae</taxon>
        <taxon>BOP clade</taxon>
        <taxon>Oryzoideae</taxon>
        <taxon>Oryzeae</taxon>
        <taxon>Zizaniinae</taxon>
        <taxon>Zizania</taxon>
    </lineage>
</organism>
<dbReference type="EMBL" id="JAAALK010000080">
    <property type="protein sequence ID" value="KAG8094290.1"/>
    <property type="molecule type" value="Genomic_DNA"/>
</dbReference>
<dbReference type="InterPro" id="IPR005299">
    <property type="entry name" value="MeTrfase_7"/>
</dbReference>
<comment type="caution">
    <text evidence="1">The sequence shown here is derived from an EMBL/GenBank/DDBJ whole genome shotgun (WGS) entry which is preliminary data.</text>
</comment>
<reference evidence="1" key="1">
    <citation type="journal article" date="2021" name="bioRxiv">
        <title>Whole Genome Assembly and Annotation of Northern Wild Rice, Zizania palustris L., Supports a Whole Genome Duplication in the Zizania Genus.</title>
        <authorList>
            <person name="Haas M."/>
            <person name="Kono T."/>
            <person name="Macchietto M."/>
            <person name="Millas R."/>
            <person name="McGilp L."/>
            <person name="Shao M."/>
            <person name="Duquette J."/>
            <person name="Hirsch C.N."/>
            <person name="Kimball J."/>
        </authorList>
    </citation>
    <scope>NUCLEOTIDE SEQUENCE</scope>
    <source>
        <tissue evidence="1">Fresh leaf tissue</tissue>
    </source>
</reference>
<dbReference type="PANTHER" id="PTHR31009">
    <property type="entry name" value="S-ADENOSYL-L-METHIONINE:CARBOXYL METHYLTRANSFERASE FAMILY PROTEIN"/>
    <property type="match status" value="1"/>
</dbReference>
<reference evidence="1" key="2">
    <citation type="submission" date="2021-02" db="EMBL/GenBank/DDBJ databases">
        <authorList>
            <person name="Kimball J.A."/>
            <person name="Haas M.W."/>
            <person name="Macchietto M."/>
            <person name="Kono T."/>
            <person name="Duquette J."/>
            <person name="Shao M."/>
        </authorList>
    </citation>
    <scope>NUCLEOTIDE SEQUENCE</scope>
    <source>
        <tissue evidence="1">Fresh leaf tissue</tissue>
    </source>
</reference>
<dbReference type="OrthoDB" id="742322at2759"/>
<name>A0A8J5WMZ8_ZIZPA</name>
<dbReference type="AlphaFoldDB" id="A0A8J5WMZ8"/>
<evidence type="ECO:0000313" key="1">
    <source>
        <dbReference type="EMBL" id="KAG8094290.1"/>
    </source>
</evidence>
<gene>
    <name evidence="1" type="ORF">GUJ93_ZPchr0012g21773</name>
</gene>
<sequence length="366" mass="41073">MTHGGGVNSYAKNSKLQEKSLLETTPLIEKAIEEVCSTHLPKRMLVADLGCSSGPNTLMFISLVIRVTGECCDKISHGPLDIQFFLNDLPDNDFNYLFKSLDQLDNLVAKHKNGQAVVALMPRYYVAGLPSSFYTRLFPEKSVHLFHSSYALHWRSKESNDKGGFLNDWNIYIARTTPKSTIRLYQDLFDKDFSNFLELRSQELVHGGQIVLTFVGRKNDDVFDGNLNVFYGLLAQALQSLVMEGVVEKEKLDSFNIPIYGPSVREVEAVVKRSKLFSINQIGIFEPNWDPYDDSEEGDDVVDPIQSGINVANCARAILGQLLATHFGESVLDVVFSRYACNVAEYLEKTKRGKHSVILMSLSARN</sequence>
<dbReference type="GO" id="GO:0008168">
    <property type="term" value="F:methyltransferase activity"/>
    <property type="evidence" value="ECO:0007669"/>
    <property type="project" value="InterPro"/>
</dbReference>
<evidence type="ECO:0000313" key="2">
    <source>
        <dbReference type="Proteomes" id="UP000729402"/>
    </source>
</evidence>
<keyword evidence="2" id="KW-1185">Reference proteome</keyword>
<proteinExistence type="predicted"/>